<sequence>MAVMQTRNASDMDALRKLGSASATSVRRKTLCDITNRRRPLAAAGRVEMTTVKQEEADTASDINGGQITHGKLGIHHLDEFSHHIVCGNIVKLYNHNVHRLRKIIHSTTTPDRYYVCHMTKTFATDGKRMFRLRCDCEDSFDYVGFVYFMDSFFFLAGFQAR</sequence>
<evidence type="ECO:0000313" key="1">
    <source>
        <dbReference type="EnsemblPlants" id="EMT27849"/>
    </source>
</evidence>
<reference evidence="1" key="1">
    <citation type="submission" date="2015-06" db="UniProtKB">
        <authorList>
            <consortium name="EnsemblPlants"/>
        </authorList>
    </citation>
    <scope>IDENTIFICATION</scope>
</reference>
<dbReference type="AlphaFoldDB" id="M8C0W0"/>
<proteinExistence type="predicted"/>
<dbReference type="EnsemblPlants" id="EMT27849">
    <property type="protein sequence ID" value="EMT27849"/>
    <property type="gene ID" value="F775_24396"/>
</dbReference>
<protein>
    <submittedName>
        <fullName evidence="1">Uncharacterized protein</fullName>
    </submittedName>
</protein>
<accession>M8C0W0</accession>
<name>M8C0W0_AEGTA</name>
<organism evidence="1">
    <name type="scientific">Aegilops tauschii</name>
    <name type="common">Tausch's goatgrass</name>
    <name type="synonym">Aegilops squarrosa</name>
    <dbReference type="NCBI Taxonomy" id="37682"/>
    <lineage>
        <taxon>Eukaryota</taxon>
        <taxon>Viridiplantae</taxon>
        <taxon>Streptophyta</taxon>
        <taxon>Embryophyta</taxon>
        <taxon>Tracheophyta</taxon>
        <taxon>Spermatophyta</taxon>
        <taxon>Magnoliopsida</taxon>
        <taxon>Liliopsida</taxon>
        <taxon>Poales</taxon>
        <taxon>Poaceae</taxon>
        <taxon>BOP clade</taxon>
        <taxon>Pooideae</taxon>
        <taxon>Triticodae</taxon>
        <taxon>Triticeae</taxon>
        <taxon>Triticinae</taxon>
        <taxon>Aegilops</taxon>
    </lineage>
</organism>